<evidence type="ECO:0000313" key="3">
    <source>
        <dbReference type="Proteomes" id="UP000266691"/>
    </source>
</evidence>
<dbReference type="Proteomes" id="UP000321621">
    <property type="component" value="Unassembled WGS sequence"/>
</dbReference>
<dbReference type="Pfam" id="PF11013">
    <property type="entry name" value="DUF2851"/>
    <property type="match status" value="1"/>
</dbReference>
<gene>
    <name evidence="1" type="ORF">D2V05_01060</name>
    <name evidence="2" type="ORF">FQ017_01050</name>
</gene>
<evidence type="ECO:0000313" key="2">
    <source>
        <dbReference type="EMBL" id="TXK00818.1"/>
    </source>
</evidence>
<dbReference type="EMBL" id="QXFI01000008">
    <property type="protein sequence ID" value="RIV47120.1"/>
    <property type="molecule type" value="Genomic_DNA"/>
</dbReference>
<dbReference type="AlphaFoldDB" id="A0A3A1NSA5"/>
<accession>A0A3A1NSA5</accession>
<dbReference type="RefSeq" id="WP_119645760.1">
    <property type="nucleotide sequence ID" value="NZ_QXFI01000008.1"/>
</dbReference>
<evidence type="ECO:0000313" key="1">
    <source>
        <dbReference type="EMBL" id="RIV47120.1"/>
    </source>
</evidence>
<comment type="caution">
    <text evidence="1">The sequence shown here is derived from an EMBL/GenBank/DDBJ whole genome shotgun (WGS) entry which is preliminary data.</text>
</comment>
<dbReference type="InterPro" id="IPR021272">
    <property type="entry name" value="DUF2851"/>
</dbReference>
<keyword evidence="4" id="KW-1185">Reference proteome</keyword>
<reference evidence="2 4" key="2">
    <citation type="submission" date="2019-07" db="EMBL/GenBank/DDBJ databases">
        <title>Draft genome of two Muricauda strains isolated from deep sea.</title>
        <authorList>
            <person name="Sun C."/>
        </authorList>
    </citation>
    <scope>NUCLEOTIDE SEQUENCE [LARGE SCALE GENOMIC DNA]</scope>
    <source>
        <strain evidence="2 4">72</strain>
    </source>
</reference>
<sequence length="426" mass="49191">MREDLLHFIWRHNKLPTNQLCTTDDEPVLVKSIGIQNRHAGPDFFNASVTIDGQLWAGNVEMHLKSSDWYAHHHEIDKNYDNVILHVVWEDDVVVFRKDGSKIPTLEMRNFIPSELLLKYKALMENSRSGFINCEKDFGEMDPFLLESWMHRLYIERLEHKSELIFDLLNKTKNDWEAVLFILLAKNFGSKVNGPFFLDRALELDFALIRKTSYDTHQLESLLFGHFGLLNEQDCTDAHYLQLQKEYGYLANKFGLSETIAKPEFFGLRPANFPTIRLSQLAHLYNGQPQLFSILIGSSGLKEVYDVFQVGTSPYWDNHFTFGKVSRKSGKKLSHKFIDLLVVNTLIPLRFCHARHLGHEVDEELIALLSEVTKEENSIIAHFDGLGPKTKNAFESQAKLELYNNYCSKNKCLQCVVGTHLLNRNT</sequence>
<reference evidence="1 3" key="1">
    <citation type="submission" date="2018-08" db="EMBL/GenBank/DDBJ databases">
        <title>Proposal of Muricauda 72 sp.nov. and Muricauda NH166 sp.nov., isolated from seawater.</title>
        <authorList>
            <person name="Cheng H."/>
            <person name="Wu Y.-H."/>
            <person name="Guo L.-L."/>
            <person name="Xu X.-W."/>
        </authorList>
    </citation>
    <scope>NUCLEOTIDE SEQUENCE [LARGE SCALE GENOMIC DNA]</scope>
    <source>
        <strain evidence="1 3">72</strain>
    </source>
</reference>
<proteinExistence type="predicted"/>
<dbReference type="EMBL" id="VNWK01000008">
    <property type="protein sequence ID" value="TXK00818.1"/>
    <property type="molecule type" value="Genomic_DNA"/>
</dbReference>
<evidence type="ECO:0000313" key="4">
    <source>
        <dbReference type="Proteomes" id="UP000321621"/>
    </source>
</evidence>
<protein>
    <submittedName>
        <fullName evidence="1">DUF2851 family protein</fullName>
    </submittedName>
</protein>
<dbReference type="OrthoDB" id="1005072at2"/>
<name>A0A3A1NSA5_9FLAO</name>
<dbReference type="Proteomes" id="UP000266691">
    <property type="component" value="Unassembled WGS sequence"/>
</dbReference>
<organism evidence="1 3">
    <name type="scientific">Flagellimonas pelagia</name>
    <dbReference type="NCBI Taxonomy" id="2306998"/>
    <lineage>
        <taxon>Bacteria</taxon>
        <taxon>Pseudomonadati</taxon>
        <taxon>Bacteroidota</taxon>
        <taxon>Flavobacteriia</taxon>
        <taxon>Flavobacteriales</taxon>
        <taxon>Flavobacteriaceae</taxon>
        <taxon>Flagellimonas</taxon>
    </lineage>
</organism>